<dbReference type="AlphaFoldDB" id="A0A0E9WBB1"/>
<reference evidence="1" key="2">
    <citation type="journal article" date="2015" name="Fish Shellfish Immunol.">
        <title>Early steps in the European eel (Anguilla anguilla)-Vibrio vulnificus interaction in the gills: Role of the RtxA13 toxin.</title>
        <authorList>
            <person name="Callol A."/>
            <person name="Pajuelo D."/>
            <person name="Ebbesson L."/>
            <person name="Teles M."/>
            <person name="MacKenzie S."/>
            <person name="Amaro C."/>
        </authorList>
    </citation>
    <scope>NUCLEOTIDE SEQUENCE</scope>
</reference>
<proteinExistence type="predicted"/>
<dbReference type="EMBL" id="GBXM01021737">
    <property type="protein sequence ID" value="JAH86840.1"/>
    <property type="molecule type" value="Transcribed_RNA"/>
</dbReference>
<sequence length="52" mass="5565">MQCSAVLGHTLNKRQLCRVSEWVFIYSISTCTGIPVSGNRGGECWGKCSSGG</sequence>
<evidence type="ECO:0000313" key="1">
    <source>
        <dbReference type="EMBL" id="JAH86840.1"/>
    </source>
</evidence>
<protein>
    <submittedName>
        <fullName evidence="1">Uncharacterized protein</fullName>
    </submittedName>
</protein>
<organism evidence="1">
    <name type="scientific">Anguilla anguilla</name>
    <name type="common">European freshwater eel</name>
    <name type="synonym">Muraena anguilla</name>
    <dbReference type="NCBI Taxonomy" id="7936"/>
    <lineage>
        <taxon>Eukaryota</taxon>
        <taxon>Metazoa</taxon>
        <taxon>Chordata</taxon>
        <taxon>Craniata</taxon>
        <taxon>Vertebrata</taxon>
        <taxon>Euteleostomi</taxon>
        <taxon>Actinopterygii</taxon>
        <taxon>Neopterygii</taxon>
        <taxon>Teleostei</taxon>
        <taxon>Anguilliformes</taxon>
        <taxon>Anguillidae</taxon>
        <taxon>Anguilla</taxon>
    </lineage>
</organism>
<accession>A0A0E9WBB1</accession>
<reference evidence="1" key="1">
    <citation type="submission" date="2014-11" db="EMBL/GenBank/DDBJ databases">
        <authorList>
            <person name="Amaro Gonzalez C."/>
        </authorList>
    </citation>
    <scope>NUCLEOTIDE SEQUENCE</scope>
</reference>
<name>A0A0E9WBB1_ANGAN</name>